<protein>
    <submittedName>
        <fullName evidence="4">DUF4129 domain-containing protein</fullName>
    </submittedName>
</protein>
<feature type="domain" description="Protein-glutamine gamma-glutamyltransferase-like C-terminal" evidence="3">
    <location>
        <begin position="168"/>
        <end position="233"/>
    </location>
</feature>
<keyword evidence="1" id="KW-1133">Transmembrane helix</keyword>
<keyword evidence="1" id="KW-0472">Membrane</keyword>
<proteinExistence type="predicted"/>
<feature type="chain" id="PRO_5036805471" evidence="2">
    <location>
        <begin position="20"/>
        <end position="244"/>
    </location>
</feature>
<dbReference type="EMBL" id="JAEHFV010000001">
    <property type="protein sequence ID" value="MBK0368763.1"/>
    <property type="molecule type" value="Genomic_DNA"/>
</dbReference>
<evidence type="ECO:0000256" key="1">
    <source>
        <dbReference type="SAM" id="Phobius"/>
    </source>
</evidence>
<keyword evidence="5" id="KW-1185">Reference proteome</keyword>
<sequence>MNKFLYFIFFLFASFVVKAQESLDTLKIQVDTATIAKKTFDKNFKSNYTERDFKYDPLTNEKNTWDRFVDWINQLLEKLFGVGNKASSSELTGIILKILAAAIVLFVIYRIVKAIINKEGQWIFGKDSHKKNIHYSDLEKNIHLVDFEKLIQTSRQNGQKRLIIRYYYLWLLKTMAQHYFIKWDIEKTNSDYLAELQLPKHKEEFAYLSYLYNYIWYGEFDINETTFQTAENRFKKALSTFSNE</sequence>
<gene>
    <name evidence="4" type="ORF">I5M07_02860</name>
</gene>
<keyword evidence="1" id="KW-0812">Transmembrane</keyword>
<feature type="transmembrane region" description="Helical" evidence="1">
    <location>
        <begin position="94"/>
        <end position="112"/>
    </location>
</feature>
<reference evidence="4" key="1">
    <citation type="submission" date="2020-12" db="EMBL/GenBank/DDBJ databases">
        <title>Bacterial novel species Flavobacterium sp. SE-1-e isolated from soil.</title>
        <authorList>
            <person name="Jung H.-Y."/>
        </authorList>
    </citation>
    <scope>NUCLEOTIDE SEQUENCE</scope>
    <source>
        <strain evidence="4">SE-1-e</strain>
    </source>
</reference>
<dbReference type="Pfam" id="PF13559">
    <property type="entry name" value="DUF4129"/>
    <property type="match status" value="1"/>
</dbReference>
<dbReference type="AlphaFoldDB" id="A0A934UIT6"/>
<accession>A0A934UIT6</accession>
<name>A0A934UIT6_9FLAO</name>
<evidence type="ECO:0000259" key="3">
    <source>
        <dbReference type="Pfam" id="PF13559"/>
    </source>
</evidence>
<evidence type="ECO:0000256" key="2">
    <source>
        <dbReference type="SAM" id="SignalP"/>
    </source>
</evidence>
<organism evidence="4 5">
    <name type="scientific">Flavobacterium agrisoli</name>
    <dbReference type="NCBI Taxonomy" id="2793066"/>
    <lineage>
        <taxon>Bacteria</taxon>
        <taxon>Pseudomonadati</taxon>
        <taxon>Bacteroidota</taxon>
        <taxon>Flavobacteriia</taxon>
        <taxon>Flavobacteriales</taxon>
        <taxon>Flavobacteriaceae</taxon>
        <taxon>Flavobacterium</taxon>
    </lineage>
</organism>
<dbReference type="InterPro" id="IPR025403">
    <property type="entry name" value="TgpA-like_C"/>
</dbReference>
<evidence type="ECO:0000313" key="5">
    <source>
        <dbReference type="Proteomes" id="UP000609172"/>
    </source>
</evidence>
<comment type="caution">
    <text evidence="4">The sequence shown here is derived from an EMBL/GenBank/DDBJ whole genome shotgun (WGS) entry which is preliminary data.</text>
</comment>
<dbReference type="Proteomes" id="UP000609172">
    <property type="component" value="Unassembled WGS sequence"/>
</dbReference>
<dbReference type="RefSeq" id="WP_200104678.1">
    <property type="nucleotide sequence ID" value="NZ_JAEHFV010000001.1"/>
</dbReference>
<keyword evidence="2" id="KW-0732">Signal</keyword>
<feature type="signal peptide" evidence="2">
    <location>
        <begin position="1"/>
        <end position="19"/>
    </location>
</feature>
<evidence type="ECO:0000313" key="4">
    <source>
        <dbReference type="EMBL" id="MBK0368763.1"/>
    </source>
</evidence>